<dbReference type="PANTHER" id="PTHR22625">
    <property type="entry name" value="PLEXIN"/>
    <property type="match status" value="1"/>
</dbReference>
<organism evidence="3 4">
    <name type="scientific">Portunus trituberculatus</name>
    <name type="common">Swimming crab</name>
    <name type="synonym">Neptunus trituberculatus</name>
    <dbReference type="NCBI Taxonomy" id="210409"/>
    <lineage>
        <taxon>Eukaryota</taxon>
        <taxon>Metazoa</taxon>
        <taxon>Ecdysozoa</taxon>
        <taxon>Arthropoda</taxon>
        <taxon>Crustacea</taxon>
        <taxon>Multicrustacea</taxon>
        <taxon>Malacostraca</taxon>
        <taxon>Eumalacostraca</taxon>
        <taxon>Eucarida</taxon>
        <taxon>Decapoda</taxon>
        <taxon>Pleocyemata</taxon>
        <taxon>Brachyura</taxon>
        <taxon>Eubrachyura</taxon>
        <taxon>Portunoidea</taxon>
        <taxon>Portunidae</taxon>
        <taxon>Portuninae</taxon>
        <taxon>Portunus</taxon>
    </lineage>
</organism>
<dbReference type="Proteomes" id="UP000324222">
    <property type="component" value="Unassembled WGS sequence"/>
</dbReference>
<dbReference type="EMBL" id="VSRR010003116">
    <property type="protein sequence ID" value="MPC34734.1"/>
    <property type="molecule type" value="Genomic_DNA"/>
</dbReference>
<name>A0A5B7EQS9_PORTR</name>
<dbReference type="InterPro" id="IPR031148">
    <property type="entry name" value="Plexin"/>
</dbReference>
<feature type="domain" description="Plexin cytoplasmic RhoGTPase-binding" evidence="2">
    <location>
        <begin position="18"/>
        <end position="65"/>
    </location>
</feature>
<dbReference type="GO" id="GO:0008360">
    <property type="term" value="P:regulation of cell shape"/>
    <property type="evidence" value="ECO:0007669"/>
    <property type="project" value="TreeGrafter"/>
</dbReference>
<protein>
    <submittedName>
        <fullName evidence="3">Plexin-B</fullName>
    </submittedName>
</protein>
<feature type="domain" description="Plexin cytoplasmic RasGAP" evidence="1">
    <location>
        <begin position="101"/>
        <end position="325"/>
    </location>
</feature>
<dbReference type="InterPro" id="IPR046800">
    <property type="entry name" value="Plexin_RBD"/>
</dbReference>
<dbReference type="Pfam" id="PF08337">
    <property type="entry name" value="Plexin_cytopl"/>
    <property type="match status" value="1"/>
</dbReference>
<dbReference type="GO" id="GO:0007162">
    <property type="term" value="P:negative regulation of cell adhesion"/>
    <property type="evidence" value="ECO:0007669"/>
    <property type="project" value="TreeGrafter"/>
</dbReference>
<dbReference type="GO" id="GO:0002116">
    <property type="term" value="C:semaphorin receptor complex"/>
    <property type="evidence" value="ECO:0007669"/>
    <property type="project" value="TreeGrafter"/>
</dbReference>
<sequence>MYRVRMRHNRSPGRTLNMYAEEYEEKVQVKVLDCDTISQVKAKILDALYRNTPYSLRPSVHEVDLGTGYYSYANSVSPLNSPGGDGGECGNAAGRASGPARAAGVHLYHLVRTADETASGTLGSSRDGRDRTYGTHKAIPEIFLTRLLSTKGTVQQFVDDFFRTILSANDGLPPAVKWLFDLLDDASRAHGINDPEVVHAWKSNCLPLRFWVNFIKNPDFIFDIAKTPTVDSCLSVIAQTFIDACSTTEHRLGKDSPSNKLLFAKDIPRYRAQVKNFYSDVGSAQPVSEQELGQHMQQLSAAHAGHFDNMAALKELYIYVTKYHEPDGRVSEEASGGQVTWRLFCSPSLPAPCRHPRMIAPPAAPRPAPCVPRTVSVLPSAGEDPVWLGHCRLLPAPVAH</sequence>
<dbReference type="GO" id="GO:0005886">
    <property type="term" value="C:plasma membrane"/>
    <property type="evidence" value="ECO:0007669"/>
    <property type="project" value="TreeGrafter"/>
</dbReference>
<dbReference type="OrthoDB" id="125363at2759"/>
<dbReference type="GO" id="GO:0050772">
    <property type="term" value="P:positive regulation of axonogenesis"/>
    <property type="evidence" value="ECO:0007669"/>
    <property type="project" value="TreeGrafter"/>
</dbReference>
<evidence type="ECO:0000259" key="2">
    <source>
        <dbReference type="Pfam" id="PF20170"/>
    </source>
</evidence>
<gene>
    <name evidence="3" type="primary">PlexB_14</name>
    <name evidence="3" type="ORF">E2C01_028135</name>
</gene>
<dbReference type="InterPro" id="IPR013548">
    <property type="entry name" value="Plexin_cytoplasmic_RasGAP_dom"/>
</dbReference>
<evidence type="ECO:0000313" key="3">
    <source>
        <dbReference type="EMBL" id="MPC34734.1"/>
    </source>
</evidence>
<dbReference type="GO" id="GO:0030334">
    <property type="term" value="P:regulation of cell migration"/>
    <property type="evidence" value="ECO:0007669"/>
    <property type="project" value="TreeGrafter"/>
</dbReference>
<dbReference type="Gene3D" id="3.10.20.90">
    <property type="entry name" value="Phosphatidylinositol 3-kinase Catalytic Subunit, Chain A, domain 1"/>
    <property type="match status" value="1"/>
</dbReference>
<keyword evidence="4" id="KW-1185">Reference proteome</keyword>
<dbReference type="GO" id="GO:0008045">
    <property type="term" value="P:motor neuron axon guidance"/>
    <property type="evidence" value="ECO:0007669"/>
    <property type="project" value="TreeGrafter"/>
</dbReference>
<reference evidence="3 4" key="1">
    <citation type="submission" date="2019-05" db="EMBL/GenBank/DDBJ databases">
        <title>Another draft genome of Portunus trituberculatus and its Hox gene families provides insights of decapod evolution.</title>
        <authorList>
            <person name="Jeong J.-H."/>
            <person name="Song I."/>
            <person name="Kim S."/>
            <person name="Choi T."/>
            <person name="Kim D."/>
            <person name="Ryu S."/>
            <person name="Kim W."/>
        </authorList>
    </citation>
    <scope>NUCLEOTIDE SEQUENCE [LARGE SCALE GENOMIC DNA]</scope>
    <source>
        <tissue evidence="3">Muscle</tissue>
    </source>
</reference>
<dbReference type="Pfam" id="PF20170">
    <property type="entry name" value="Plexin_RBD"/>
    <property type="match status" value="1"/>
</dbReference>
<dbReference type="GO" id="GO:0097374">
    <property type="term" value="P:sensory neuron axon guidance"/>
    <property type="evidence" value="ECO:0007669"/>
    <property type="project" value="TreeGrafter"/>
</dbReference>
<dbReference type="SUPFAM" id="SSF48350">
    <property type="entry name" value="GTPase activation domain, GAP"/>
    <property type="match status" value="1"/>
</dbReference>
<evidence type="ECO:0000313" key="4">
    <source>
        <dbReference type="Proteomes" id="UP000324222"/>
    </source>
</evidence>
<evidence type="ECO:0000259" key="1">
    <source>
        <dbReference type="Pfam" id="PF08337"/>
    </source>
</evidence>
<dbReference type="AlphaFoldDB" id="A0A5B7EQS9"/>
<dbReference type="Gene3D" id="1.10.506.10">
    <property type="entry name" value="GTPase Activation - p120gap, domain 1"/>
    <property type="match status" value="1"/>
</dbReference>
<accession>A0A5B7EQS9</accession>
<comment type="caution">
    <text evidence="3">The sequence shown here is derived from an EMBL/GenBank/DDBJ whole genome shotgun (WGS) entry which is preliminary data.</text>
</comment>
<dbReference type="GO" id="GO:0017154">
    <property type="term" value="F:semaphorin receptor activity"/>
    <property type="evidence" value="ECO:0007669"/>
    <property type="project" value="InterPro"/>
</dbReference>
<dbReference type="InterPro" id="IPR008936">
    <property type="entry name" value="Rho_GTPase_activation_prot"/>
</dbReference>
<proteinExistence type="predicted"/>
<dbReference type="PANTHER" id="PTHR22625:SF44">
    <property type="entry name" value="PLEXIN-B"/>
    <property type="match status" value="1"/>
</dbReference>